<feature type="transmembrane region" description="Helical" evidence="1">
    <location>
        <begin position="169"/>
        <end position="190"/>
    </location>
</feature>
<dbReference type="RefSeq" id="WP_012939809.1">
    <property type="nucleotide sequence ID" value="NC_013741.1"/>
</dbReference>
<organism evidence="2 3">
    <name type="scientific">Archaeoglobus profundus (strain DSM 5631 / JCM 9629 / NBRC 100127 / Av18)</name>
    <dbReference type="NCBI Taxonomy" id="572546"/>
    <lineage>
        <taxon>Archaea</taxon>
        <taxon>Methanobacteriati</taxon>
        <taxon>Methanobacteriota</taxon>
        <taxon>Archaeoglobi</taxon>
        <taxon>Archaeoglobales</taxon>
        <taxon>Archaeoglobaceae</taxon>
        <taxon>Archaeoglobus</taxon>
    </lineage>
</organism>
<name>D2RGP8_ARCPA</name>
<dbReference type="GeneID" id="8739063"/>
<accession>D2RGP8</accession>
<feature type="transmembrane region" description="Helical" evidence="1">
    <location>
        <begin position="211"/>
        <end position="230"/>
    </location>
</feature>
<feature type="transmembrane region" description="Helical" evidence="1">
    <location>
        <begin position="20"/>
        <end position="43"/>
    </location>
</feature>
<dbReference type="PaxDb" id="572546-Arcpr_0405"/>
<dbReference type="SUPFAM" id="SSF103473">
    <property type="entry name" value="MFS general substrate transporter"/>
    <property type="match status" value="1"/>
</dbReference>
<feature type="transmembrane region" description="Helical" evidence="1">
    <location>
        <begin position="242"/>
        <end position="262"/>
    </location>
</feature>
<evidence type="ECO:0000313" key="2">
    <source>
        <dbReference type="EMBL" id="ADB57473.1"/>
    </source>
</evidence>
<reference evidence="2 3" key="1">
    <citation type="journal article" date="2010" name="Stand. Genomic Sci.">
        <title>Complete genome sequence of Archaeoglobus profundus type strain (AV18).</title>
        <authorList>
            <person name="von Jan M."/>
            <person name="Lapidus A."/>
            <person name="Del Rio T.G."/>
            <person name="Copeland A."/>
            <person name="Tice H."/>
            <person name="Cheng J.F."/>
            <person name="Lucas S."/>
            <person name="Chen F."/>
            <person name="Nolan M."/>
            <person name="Goodwin L."/>
            <person name="Han C."/>
            <person name="Pitluck S."/>
            <person name="Liolios K."/>
            <person name="Ivanova N."/>
            <person name="Mavromatis K."/>
            <person name="Ovchinnikova G."/>
            <person name="Chertkov O."/>
            <person name="Pati A."/>
            <person name="Chen A."/>
            <person name="Palaniappan K."/>
            <person name="Land M."/>
            <person name="Hauser L."/>
            <person name="Chang Y.J."/>
            <person name="Jeffries C.D."/>
            <person name="Saunders E."/>
            <person name="Brettin T."/>
            <person name="Detter J.C."/>
            <person name="Chain P."/>
            <person name="Eichinger K."/>
            <person name="Huber H."/>
            <person name="Spring S."/>
            <person name="Rohde M."/>
            <person name="Goker M."/>
            <person name="Wirth R."/>
            <person name="Woyke T."/>
            <person name="Bristow J."/>
            <person name="Eisen J.A."/>
            <person name="Markowitz V."/>
            <person name="Hugenholtz P."/>
            <person name="Kyrpides N.C."/>
            <person name="Klenk H.P."/>
        </authorList>
    </citation>
    <scope>NUCLEOTIDE SEQUENCE [LARGE SCALE GENOMIC DNA]</scope>
    <source>
        <strain evidence="3">DSM 5631 / JCM 9629 / NBRC 100127 / Av18</strain>
    </source>
</reference>
<proteinExistence type="predicted"/>
<dbReference type="KEGG" id="apo:Arcpr_0405"/>
<protein>
    <recommendedName>
        <fullName evidence="4">Major facilitator superfamily MFS_1</fullName>
    </recommendedName>
</protein>
<keyword evidence="1" id="KW-0812">Transmembrane</keyword>
<keyword evidence="3" id="KW-1185">Reference proteome</keyword>
<dbReference type="EMBL" id="CP001857">
    <property type="protein sequence ID" value="ADB57473.1"/>
    <property type="molecule type" value="Genomic_DNA"/>
</dbReference>
<evidence type="ECO:0008006" key="4">
    <source>
        <dbReference type="Google" id="ProtNLM"/>
    </source>
</evidence>
<dbReference type="STRING" id="572546.Arcpr_0405"/>
<dbReference type="eggNOG" id="arCOG07491">
    <property type="taxonomic scope" value="Archaea"/>
</dbReference>
<evidence type="ECO:0000256" key="1">
    <source>
        <dbReference type="SAM" id="Phobius"/>
    </source>
</evidence>
<dbReference type="InterPro" id="IPR036259">
    <property type="entry name" value="MFS_trans_sf"/>
</dbReference>
<feature type="transmembrane region" description="Helical" evidence="1">
    <location>
        <begin position="350"/>
        <end position="370"/>
    </location>
</feature>
<feature type="transmembrane region" description="Helical" evidence="1">
    <location>
        <begin position="291"/>
        <end position="311"/>
    </location>
</feature>
<feature type="transmembrane region" description="Helical" evidence="1">
    <location>
        <begin position="80"/>
        <end position="101"/>
    </location>
</feature>
<gene>
    <name evidence="2" type="ordered locus">Arcpr_0405</name>
</gene>
<dbReference type="HOGENOM" id="CLU_603598_0_0_2"/>
<dbReference type="AlphaFoldDB" id="D2RGP8"/>
<feature type="transmembrane region" description="Helical" evidence="1">
    <location>
        <begin position="55"/>
        <end position="73"/>
    </location>
</feature>
<keyword evidence="1" id="KW-1133">Transmembrane helix</keyword>
<feature type="transmembrane region" description="Helical" evidence="1">
    <location>
        <begin position="107"/>
        <end position="127"/>
    </location>
</feature>
<feature type="transmembrane region" description="Helical" evidence="1">
    <location>
        <begin position="408"/>
        <end position="429"/>
    </location>
</feature>
<feature type="transmembrane region" description="Helical" evidence="1">
    <location>
        <begin position="139"/>
        <end position="163"/>
    </location>
</feature>
<keyword evidence="1" id="KW-0472">Membrane</keyword>
<feature type="transmembrane region" description="Helical" evidence="1">
    <location>
        <begin position="269"/>
        <end position="285"/>
    </location>
</feature>
<feature type="transmembrane region" description="Helical" evidence="1">
    <location>
        <begin position="323"/>
        <end position="344"/>
    </location>
</feature>
<evidence type="ECO:0000313" key="3">
    <source>
        <dbReference type="Proteomes" id="UP000001901"/>
    </source>
</evidence>
<sequence>MLYFLYACTKMRGKSLVMEALTAGFYVNITRSLAPIYLAVVGYDVLEIVKLNAKAYLFATLLAYVVYKCRHIFLKNPKKYLIIFHALERIFWGLIPLSYYLNILPAFYTLAICFTVPTSALINVAIFSLDERDAKKTLALRNSLGAFSNILGSITSLIVLYTLSGYEKYTYLYALASAVGFTSTVVLLFADIGHVRLREIEEELKVKSVNVLLFLLLVTSSSAIIGSTWTPHLVSDLKVEDYFAMLISFLQTTTSIFAPLFWSGRSYRTYRFAVVLASAVPFMIYTVNIPILHLFIAIIYTFAFNGTNMLASFICAEIKGREVPFLLTAVTTLSQFFGMIVAIIVGTFHFMMISASLLLLSALILSLLAIPEISIDVERARLYSRIVYNLTISGYSFSTTLARETTLLAIRLTVVSLSVILIIFIYRVAYYLSL</sequence>
<dbReference type="Proteomes" id="UP000001901">
    <property type="component" value="Chromosome"/>
</dbReference>